<evidence type="ECO:0000313" key="1">
    <source>
        <dbReference type="EMBL" id="JAD89882.1"/>
    </source>
</evidence>
<dbReference type="AlphaFoldDB" id="A0A0A9E1K8"/>
<accession>A0A0A9E1K8</accession>
<reference evidence="1" key="2">
    <citation type="journal article" date="2015" name="Data Brief">
        <title>Shoot transcriptome of the giant reed, Arundo donax.</title>
        <authorList>
            <person name="Barrero R.A."/>
            <person name="Guerrero F.D."/>
            <person name="Moolhuijzen P."/>
            <person name="Goolsby J.A."/>
            <person name="Tidwell J."/>
            <person name="Bellgard S.E."/>
            <person name="Bellgard M.I."/>
        </authorList>
    </citation>
    <scope>NUCLEOTIDE SEQUENCE</scope>
    <source>
        <tissue evidence="1">Shoot tissue taken approximately 20 cm above the soil surface</tissue>
    </source>
</reference>
<protein>
    <submittedName>
        <fullName evidence="1">Uncharacterized protein</fullName>
    </submittedName>
</protein>
<name>A0A0A9E1K8_ARUDO</name>
<organism evidence="1">
    <name type="scientific">Arundo donax</name>
    <name type="common">Giant reed</name>
    <name type="synonym">Donax arundinaceus</name>
    <dbReference type="NCBI Taxonomy" id="35708"/>
    <lineage>
        <taxon>Eukaryota</taxon>
        <taxon>Viridiplantae</taxon>
        <taxon>Streptophyta</taxon>
        <taxon>Embryophyta</taxon>
        <taxon>Tracheophyta</taxon>
        <taxon>Spermatophyta</taxon>
        <taxon>Magnoliopsida</taxon>
        <taxon>Liliopsida</taxon>
        <taxon>Poales</taxon>
        <taxon>Poaceae</taxon>
        <taxon>PACMAD clade</taxon>
        <taxon>Arundinoideae</taxon>
        <taxon>Arundineae</taxon>
        <taxon>Arundo</taxon>
    </lineage>
</organism>
<dbReference type="EMBL" id="GBRH01208013">
    <property type="protein sequence ID" value="JAD89882.1"/>
    <property type="molecule type" value="Transcribed_RNA"/>
</dbReference>
<reference evidence="1" key="1">
    <citation type="submission" date="2014-09" db="EMBL/GenBank/DDBJ databases">
        <authorList>
            <person name="Magalhaes I.L.F."/>
            <person name="Oliveira U."/>
            <person name="Santos F.R."/>
            <person name="Vidigal T.H.D.A."/>
            <person name="Brescovit A.D."/>
            <person name="Santos A.J."/>
        </authorList>
    </citation>
    <scope>NUCLEOTIDE SEQUENCE</scope>
    <source>
        <tissue evidence="1">Shoot tissue taken approximately 20 cm above the soil surface</tissue>
    </source>
</reference>
<proteinExistence type="predicted"/>
<sequence>MYLMLLDIEQPSLIGKIIFCHCFNPDPSSAIQSCTSLFCHPESDQCFVNCRICLQTPSPFLHLCKASFGMENTSKVDLDLQFLLGYIVNCYKIDIILEAL</sequence>